<name>A0AAD6S9B4_9AGAR</name>
<keyword evidence="3" id="KW-1185">Reference proteome</keyword>
<proteinExistence type="predicted"/>
<evidence type="ECO:0000313" key="3">
    <source>
        <dbReference type="Proteomes" id="UP001218188"/>
    </source>
</evidence>
<feature type="region of interest" description="Disordered" evidence="1">
    <location>
        <begin position="228"/>
        <end position="261"/>
    </location>
</feature>
<gene>
    <name evidence="2" type="ORF">C8F04DRAFT_1193828</name>
</gene>
<accession>A0AAD6S9B4</accession>
<sequence length="378" mass="41244">MLNLRHLGDGFNLEFTLVLVASSLMRSDSEVVKLTGSNIVLGLRSISLALRVCVRASDTMQLNLVQRSFFWYLASTSTLLKSSLTCLAMAVASTGFPPRNSTQFSSNVKREPIPGELDLREIQQRCLRVHLSQMSTPRLKPIKQPAQVSLRRTNASSAPASLNEASLVGSPSLPSSHQVLNVDHTSNSSGERAFIQSYLRTSGRDAAGCEFAAPHAARVRRRRRILGPRNSCWPRPSTQTARDTRASLGQKVCGDARGGGGGWEEKRKDMVRVRVRAHLPYASRTCGAARGDSTRMRSCVPAEREFAQTATGAVSHRLDSAHGGAMGWLEGRRGDSARTQVHPAEYGQTEPSAVCTRLDGAGVRRWGRQDKGRRGRGV</sequence>
<dbReference type="AlphaFoldDB" id="A0AAD6S9B4"/>
<protein>
    <submittedName>
        <fullName evidence="2">Uncharacterized protein</fullName>
    </submittedName>
</protein>
<reference evidence="2" key="1">
    <citation type="submission" date="2023-03" db="EMBL/GenBank/DDBJ databases">
        <title>Massive genome expansion in bonnet fungi (Mycena s.s.) driven by repeated elements and novel gene families across ecological guilds.</title>
        <authorList>
            <consortium name="Lawrence Berkeley National Laboratory"/>
            <person name="Harder C.B."/>
            <person name="Miyauchi S."/>
            <person name="Viragh M."/>
            <person name="Kuo A."/>
            <person name="Thoen E."/>
            <person name="Andreopoulos B."/>
            <person name="Lu D."/>
            <person name="Skrede I."/>
            <person name="Drula E."/>
            <person name="Henrissat B."/>
            <person name="Morin E."/>
            <person name="Kohler A."/>
            <person name="Barry K."/>
            <person name="LaButti K."/>
            <person name="Morin E."/>
            <person name="Salamov A."/>
            <person name="Lipzen A."/>
            <person name="Mereny Z."/>
            <person name="Hegedus B."/>
            <person name="Baldrian P."/>
            <person name="Stursova M."/>
            <person name="Weitz H."/>
            <person name="Taylor A."/>
            <person name="Grigoriev I.V."/>
            <person name="Nagy L.G."/>
            <person name="Martin F."/>
            <person name="Kauserud H."/>
        </authorList>
    </citation>
    <scope>NUCLEOTIDE SEQUENCE</scope>
    <source>
        <strain evidence="2">CBHHK200</strain>
    </source>
</reference>
<dbReference type="Proteomes" id="UP001218188">
    <property type="component" value="Unassembled WGS sequence"/>
</dbReference>
<evidence type="ECO:0000256" key="1">
    <source>
        <dbReference type="SAM" id="MobiDB-lite"/>
    </source>
</evidence>
<evidence type="ECO:0000313" key="2">
    <source>
        <dbReference type="EMBL" id="KAJ7023012.1"/>
    </source>
</evidence>
<comment type="caution">
    <text evidence="2">The sequence shown here is derived from an EMBL/GenBank/DDBJ whole genome shotgun (WGS) entry which is preliminary data.</text>
</comment>
<dbReference type="EMBL" id="JARJCM010000196">
    <property type="protein sequence ID" value="KAJ7023012.1"/>
    <property type="molecule type" value="Genomic_DNA"/>
</dbReference>
<organism evidence="2 3">
    <name type="scientific">Mycena alexandri</name>
    <dbReference type="NCBI Taxonomy" id="1745969"/>
    <lineage>
        <taxon>Eukaryota</taxon>
        <taxon>Fungi</taxon>
        <taxon>Dikarya</taxon>
        <taxon>Basidiomycota</taxon>
        <taxon>Agaricomycotina</taxon>
        <taxon>Agaricomycetes</taxon>
        <taxon>Agaricomycetidae</taxon>
        <taxon>Agaricales</taxon>
        <taxon>Marasmiineae</taxon>
        <taxon>Mycenaceae</taxon>
        <taxon>Mycena</taxon>
    </lineage>
</organism>